<organism evidence="2 3">
    <name type="scientific">Nitrosomonas aestuarii</name>
    <dbReference type="NCBI Taxonomy" id="52441"/>
    <lineage>
        <taxon>Bacteria</taxon>
        <taxon>Pseudomonadati</taxon>
        <taxon>Pseudomonadota</taxon>
        <taxon>Betaproteobacteria</taxon>
        <taxon>Nitrosomonadales</taxon>
        <taxon>Nitrosomonadaceae</taxon>
        <taxon>Nitrosomonas</taxon>
    </lineage>
</organism>
<name>A0A1I4EUX0_9PROT</name>
<dbReference type="RefSeq" id="WP_170841695.1">
    <property type="nucleotide sequence ID" value="NZ_FOSP01000030.1"/>
</dbReference>
<protein>
    <submittedName>
        <fullName evidence="2">Uncharacterized protein</fullName>
    </submittedName>
</protein>
<accession>A0A1I4EUX0</accession>
<evidence type="ECO:0000313" key="2">
    <source>
        <dbReference type="EMBL" id="SFL08326.1"/>
    </source>
</evidence>
<keyword evidence="3" id="KW-1185">Reference proteome</keyword>
<evidence type="ECO:0000313" key="3">
    <source>
        <dbReference type="Proteomes" id="UP000199533"/>
    </source>
</evidence>
<feature type="compositionally biased region" description="Polar residues" evidence="1">
    <location>
        <begin position="35"/>
        <end position="54"/>
    </location>
</feature>
<reference evidence="3" key="1">
    <citation type="submission" date="2016-10" db="EMBL/GenBank/DDBJ databases">
        <authorList>
            <person name="Varghese N."/>
            <person name="Submissions S."/>
        </authorList>
    </citation>
    <scope>NUCLEOTIDE SEQUENCE [LARGE SCALE GENOMIC DNA]</scope>
    <source>
        <strain evidence="3">Nm69</strain>
    </source>
</reference>
<sequence length="54" mass="6141">MGGKKCFGAFRLVQLALNLDILDDTLRLSTEHDANPTSERTSAYQFHSPNLYRQ</sequence>
<proteinExistence type="predicted"/>
<feature type="region of interest" description="Disordered" evidence="1">
    <location>
        <begin position="31"/>
        <end position="54"/>
    </location>
</feature>
<dbReference type="Proteomes" id="UP000199533">
    <property type="component" value="Unassembled WGS sequence"/>
</dbReference>
<dbReference type="STRING" id="52441.SAMN05216302_103027"/>
<dbReference type="AlphaFoldDB" id="A0A1I4EUX0"/>
<evidence type="ECO:0000256" key="1">
    <source>
        <dbReference type="SAM" id="MobiDB-lite"/>
    </source>
</evidence>
<dbReference type="EMBL" id="FOSP01000030">
    <property type="protein sequence ID" value="SFL08326.1"/>
    <property type="molecule type" value="Genomic_DNA"/>
</dbReference>
<gene>
    <name evidence="2" type="ORF">SAMN05216302_103027</name>
</gene>